<evidence type="ECO:0000256" key="3">
    <source>
        <dbReference type="ARBA" id="ARBA00023163"/>
    </source>
</evidence>
<dbReference type="InterPro" id="IPR009057">
    <property type="entry name" value="Homeodomain-like_sf"/>
</dbReference>
<dbReference type="PROSITE" id="PS01124">
    <property type="entry name" value="HTH_ARAC_FAMILY_2"/>
    <property type="match status" value="1"/>
</dbReference>
<dbReference type="SUPFAM" id="SSF51182">
    <property type="entry name" value="RmlC-like cupins"/>
    <property type="match status" value="1"/>
</dbReference>
<evidence type="ECO:0000313" key="5">
    <source>
        <dbReference type="EMBL" id="GLX78794.1"/>
    </source>
</evidence>
<dbReference type="Proteomes" id="UP001157186">
    <property type="component" value="Unassembled WGS sequence"/>
</dbReference>
<dbReference type="SMART" id="SM00342">
    <property type="entry name" value="HTH_ARAC"/>
    <property type="match status" value="1"/>
</dbReference>
<dbReference type="SUPFAM" id="SSF46689">
    <property type="entry name" value="Homeodomain-like"/>
    <property type="match status" value="2"/>
</dbReference>
<dbReference type="Pfam" id="PF12833">
    <property type="entry name" value="HTH_18"/>
    <property type="match status" value="1"/>
</dbReference>
<dbReference type="Gene3D" id="1.10.10.60">
    <property type="entry name" value="Homeodomain-like"/>
    <property type="match status" value="2"/>
</dbReference>
<organism evidence="5 6">
    <name type="scientific">Thalassotalea insulae</name>
    <dbReference type="NCBI Taxonomy" id="2056778"/>
    <lineage>
        <taxon>Bacteria</taxon>
        <taxon>Pseudomonadati</taxon>
        <taxon>Pseudomonadota</taxon>
        <taxon>Gammaproteobacteria</taxon>
        <taxon>Alteromonadales</taxon>
        <taxon>Colwelliaceae</taxon>
        <taxon>Thalassotalea</taxon>
    </lineage>
</organism>
<dbReference type="InterPro" id="IPR011051">
    <property type="entry name" value="RmlC_Cupin_sf"/>
</dbReference>
<keyword evidence="2" id="KW-0238">DNA-binding</keyword>
<name>A0ABQ6GT29_9GAMM</name>
<evidence type="ECO:0000256" key="1">
    <source>
        <dbReference type="ARBA" id="ARBA00023015"/>
    </source>
</evidence>
<comment type="caution">
    <text evidence="5">The sequence shown here is derived from an EMBL/GenBank/DDBJ whole genome shotgun (WGS) entry which is preliminary data.</text>
</comment>
<dbReference type="InterPro" id="IPR018060">
    <property type="entry name" value="HTH_AraC"/>
</dbReference>
<dbReference type="PANTHER" id="PTHR43280:SF27">
    <property type="entry name" value="TRANSCRIPTIONAL REGULATOR MTLR"/>
    <property type="match status" value="1"/>
</dbReference>
<feature type="domain" description="HTH araC/xylS-type" evidence="4">
    <location>
        <begin position="201"/>
        <end position="299"/>
    </location>
</feature>
<keyword evidence="3" id="KW-0804">Transcription</keyword>
<dbReference type="EMBL" id="BSST01000001">
    <property type="protein sequence ID" value="GLX78794.1"/>
    <property type="molecule type" value="Genomic_DNA"/>
</dbReference>
<reference evidence="5 6" key="1">
    <citation type="submission" date="2023-03" db="EMBL/GenBank/DDBJ databases">
        <title>Draft genome sequence of Thalassotalea insulae KCTC 62186T.</title>
        <authorList>
            <person name="Sawabe T."/>
        </authorList>
    </citation>
    <scope>NUCLEOTIDE SEQUENCE [LARGE SCALE GENOMIC DNA]</scope>
    <source>
        <strain evidence="5 6">KCTC 62186</strain>
    </source>
</reference>
<keyword evidence="6" id="KW-1185">Reference proteome</keyword>
<evidence type="ECO:0000256" key="2">
    <source>
        <dbReference type="ARBA" id="ARBA00023125"/>
    </source>
</evidence>
<accession>A0ABQ6GT29</accession>
<dbReference type="PANTHER" id="PTHR43280">
    <property type="entry name" value="ARAC-FAMILY TRANSCRIPTIONAL REGULATOR"/>
    <property type="match status" value="1"/>
</dbReference>
<proteinExistence type="predicted"/>
<evidence type="ECO:0000313" key="6">
    <source>
        <dbReference type="Proteomes" id="UP001157186"/>
    </source>
</evidence>
<protein>
    <submittedName>
        <fullName evidence="5">AraC family transcriptional regulator</fullName>
    </submittedName>
</protein>
<sequence length="307" mass="35782">MHGIEDFSLTYSLKYTLMKLMFEKILPTENSSWRYWLYKRESIEFNWHYHPEYEIALTLNSQGQRYVGDSIEDYHEFDMAFLGPHLPHTWCSSAEKEGTPQQVYVAQIPVPWLESLVFGMPDLAEFKPLLTQSRLGIKFSTETVKKCAKVFKKLQQATASERFIGLITILQLMSKDDGRQTLASQGYNISVASDASVDKLDKVIRYIYQHYSEKISAQTVAQLIHMSTNHFHRFFKQRTEQTFTQVVNQLRISKACSLLINSKMPITTISDSCGFHNVPNFNRRFLQFKQMRPSEFRRIYAGKSQVI</sequence>
<evidence type="ECO:0000259" key="4">
    <source>
        <dbReference type="PROSITE" id="PS01124"/>
    </source>
</evidence>
<gene>
    <name evidence="5" type="ORF">tinsulaeT_21340</name>
</gene>
<keyword evidence="1" id="KW-0805">Transcription regulation</keyword>